<reference evidence="1" key="1">
    <citation type="journal article" date="2021" name="Proc. Natl. Acad. Sci. U.S.A.">
        <title>A Catalog of Tens of Thousands of Viruses from Human Metagenomes Reveals Hidden Associations with Chronic Diseases.</title>
        <authorList>
            <person name="Tisza M.J."/>
            <person name="Buck C.B."/>
        </authorList>
    </citation>
    <scope>NUCLEOTIDE SEQUENCE</scope>
    <source>
        <strain evidence="1">Ct8dV2</strain>
    </source>
</reference>
<protein>
    <submittedName>
        <fullName evidence="1">Uncharacterized protein</fullName>
    </submittedName>
</protein>
<evidence type="ECO:0000313" key="1">
    <source>
        <dbReference type="EMBL" id="DAE08843.1"/>
    </source>
</evidence>
<sequence length="203" mass="22427">MFYVNVDTQLFCKSPEEPKRSGEKPWFRHLEGKTFSVVFLHADGTALDLTGKEIVVAIDNNFSHSDAMISHPGQNSAMILDAKGGVAQITVQCNSPKFGKIVGRKANVAKMEIAIRKQDGDGYGTVVLQDDGIVLKPRVFADEGTPTPIEEKFYFTKAEVLALFARHGIPEGEVFTKDEKEKLDGINTDELVVKNDLTIKEEV</sequence>
<organism evidence="1">
    <name type="scientific">Podoviridae sp. ct8dV2</name>
    <dbReference type="NCBI Taxonomy" id="2825222"/>
    <lineage>
        <taxon>Viruses</taxon>
        <taxon>Duplodnaviria</taxon>
        <taxon>Heunggongvirae</taxon>
        <taxon>Uroviricota</taxon>
        <taxon>Caudoviricetes</taxon>
    </lineage>
</organism>
<proteinExistence type="predicted"/>
<name>A0A8S5PQT5_9CAUD</name>
<dbReference type="EMBL" id="BK015477">
    <property type="protein sequence ID" value="DAE08843.1"/>
    <property type="molecule type" value="Genomic_DNA"/>
</dbReference>
<accession>A0A8S5PQT5</accession>